<dbReference type="Gene3D" id="3.40.5.90">
    <property type="entry name" value="CDGSH iron-sulfur domain, mitoNEET-type"/>
    <property type="match status" value="1"/>
</dbReference>
<dbReference type="AlphaFoldDB" id="A0A368XYV1"/>
<keyword evidence="1" id="KW-0001">2Fe-2S</keyword>
<dbReference type="Proteomes" id="UP000252585">
    <property type="component" value="Unassembled WGS sequence"/>
</dbReference>
<keyword evidence="4" id="KW-0411">Iron-sulfur</keyword>
<evidence type="ECO:0000313" key="7">
    <source>
        <dbReference type="Proteomes" id="UP000252585"/>
    </source>
</evidence>
<comment type="caution">
    <text evidence="6">The sequence shown here is derived from an EMBL/GenBank/DDBJ whole genome shotgun (WGS) entry which is preliminary data.</text>
</comment>
<dbReference type="GO" id="GO:0051537">
    <property type="term" value="F:2 iron, 2 sulfur cluster binding"/>
    <property type="evidence" value="ECO:0007669"/>
    <property type="project" value="UniProtKB-KW"/>
</dbReference>
<dbReference type="InterPro" id="IPR018967">
    <property type="entry name" value="FeS-contain_CDGSH-typ"/>
</dbReference>
<gene>
    <name evidence="6" type="ORF">DFR57_104161</name>
</gene>
<dbReference type="GO" id="GO:0005737">
    <property type="term" value="C:cytoplasm"/>
    <property type="evidence" value="ECO:0007669"/>
    <property type="project" value="UniProtKB-ARBA"/>
</dbReference>
<dbReference type="Pfam" id="PF09360">
    <property type="entry name" value="zf-CDGSH"/>
    <property type="match status" value="1"/>
</dbReference>
<protein>
    <submittedName>
        <fullName evidence="6">Iron-binding CDGSH zinc finger protein</fullName>
    </submittedName>
</protein>
<accession>A0A368XYV1</accession>
<reference evidence="6 7" key="1">
    <citation type="submission" date="2018-07" db="EMBL/GenBank/DDBJ databases">
        <title>Genomic Encyclopedia of Type Strains, Phase IV (KMG-IV): sequencing the most valuable type-strain genomes for metagenomic binning, comparative biology and taxonomic classification.</title>
        <authorList>
            <person name="Goeker M."/>
        </authorList>
    </citation>
    <scope>NUCLEOTIDE SEQUENCE [LARGE SCALE GENOMIC DNA]</scope>
    <source>
        <strain evidence="6 7">DSM 27696</strain>
    </source>
</reference>
<evidence type="ECO:0000256" key="1">
    <source>
        <dbReference type="ARBA" id="ARBA00022714"/>
    </source>
</evidence>
<evidence type="ECO:0000256" key="3">
    <source>
        <dbReference type="ARBA" id="ARBA00023004"/>
    </source>
</evidence>
<evidence type="ECO:0000313" key="6">
    <source>
        <dbReference type="EMBL" id="RCW73163.1"/>
    </source>
</evidence>
<keyword evidence="3" id="KW-0408">Iron</keyword>
<dbReference type="SMART" id="SM00704">
    <property type="entry name" value="ZnF_CDGSH"/>
    <property type="match status" value="1"/>
</dbReference>
<sequence>MSEEKVTLKVRDDGSILVSGDVELLDAEGNKFETKPKFSLCRCGASKNKPFCDGSHKEINFKDNIRAK</sequence>
<feature type="domain" description="Iron-binding zinc finger CDGSH type" evidence="5">
    <location>
        <begin position="27"/>
        <end position="62"/>
    </location>
</feature>
<evidence type="ECO:0000256" key="2">
    <source>
        <dbReference type="ARBA" id="ARBA00022723"/>
    </source>
</evidence>
<dbReference type="OrthoDB" id="9795032at2"/>
<evidence type="ECO:0000259" key="5">
    <source>
        <dbReference type="SMART" id="SM00704"/>
    </source>
</evidence>
<dbReference type="RefSeq" id="WP_114352262.1">
    <property type="nucleotide sequence ID" value="NZ_QPJJ01000004.1"/>
</dbReference>
<keyword evidence="7" id="KW-1185">Reference proteome</keyword>
<dbReference type="EMBL" id="QPJJ01000004">
    <property type="protein sequence ID" value="RCW73163.1"/>
    <property type="molecule type" value="Genomic_DNA"/>
</dbReference>
<dbReference type="GO" id="GO:0046872">
    <property type="term" value="F:metal ion binding"/>
    <property type="evidence" value="ECO:0007669"/>
    <property type="project" value="UniProtKB-KW"/>
</dbReference>
<evidence type="ECO:0000256" key="4">
    <source>
        <dbReference type="ARBA" id="ARBA00023014"/>
    </source>
</evidence>
<dbReference type="InterPro" id="IPR042216">
    <property type="entry name" value="MitoNEET_CISD"/>
</dbReference>
<proteinExistence type="predicted"/>
<organism evidence="6 7">
    <name type="scientific">Saliterribacillus persicus</name>
    <dbReference type="NCBI Taxonomy" id="930114"/>
    <lineage>
        <taxon>Bacteria</taxon>
        <taxon>Bacillati</taxon>
        <taxon>Bacillota</taxon>
        <taxon>Bacilli</taxon>
        <taxon>Bacillales</taxon>
        <taxon>Bacillaceae</taxon>
        <taxon>Saliterribacillus</taxon>
    </lineage>
</organism>
<name>A0A368XYV1_9BACI</name>
<keyword evidence="2" id="KW-0479">Metal-binding</keyword>